<gene>
    <name evidence="2" type="ORF">PoMZ_01054</name>
</gene>
<feature type="chain" id="PRO_5020307822" evidence="1">
    <location>
        <begin position="24"/>
        <end position="232"/>
    </location>
</feature>
<keyword evidence="1" id="KW-0732">Signal</keyword>
<evidence type="ECO:0000256" key="1">
    <source>
        <dbReference type="SAM" id="SignalP"/>
    </source>
</evidence>
<sequence>MYFITRLSILVFILLAFVGPVAAGAAGYPRHPCQDVPDNPKRWCDGFDGLDVGQFSIMIGNGSGLLQKEKPTIERISTIEVRTQRGNFSGRLNCYTQQGELTEHLWTTFTNPLLPWSLDIHSGHACSFIIAMGRWDNMWIEYSNQHINVPDDPRCWWIDYYRYRCILPERPEEVEKPRAAMRVNLDLGRAARGRGKGRDWSGLIPLEALTEEARHGPMRCWVVGLGRMASRE</sequence>
<dbReference type="AlphaFoldDB" id="A0A4P7N1B2"/>
<evidence type="ECO:0000313" key="2">
    <source>
        <dbReference type="EMBL" id="QBZ56148.1"/>
    </source>
</evidence>
<dbReference type="Proteomes" id="UP000294847">
    <property type="component" value="Chromosome 2"/>
</dbReference>
<accession>A0A4P7N1B2</accession>
<protein>
    <submittedName>
        <fullName evidence="2">Uncharacterized protein</fullName>
    </submittedName>
</protein>
<reference evidence="2 3" key="1">
    <citation type="journal article" date="2019" name="Mol. Biol. Evol.">
        <title>Blast fungal genomes show frequent chromosomal changes, gene gains and losses, and effector gene turnover.</title>
        <authorList>
            <person name="Gomez Luciano L.B."/>
            <person name="Jason Tsai I."/>
            <person name="Chuma I."/>
            <person name="Tosa Y."/>
            <person name="Chen Y.H."/>
            <person name="Li J.Y."/>
            <person name="Li M.Y."/>
            <person name="Jade Lu M.Y."/>
            <person name="Nakayashiki H."/>
            <person name="Li W.H."/>
        </authorList>
    </citation>
    <scope>NUCLEOTIDE SEQUENCE [LARGE SCALE GENOMIC DNA]</scope>
    <source>
        <strain evidence="2">MZ5-1-6</strain>
    </source>
</reference>
<evidence type="ECO:0000313" key="3">
    <source>
        <dbReference type="Proteomes" id="UP000294847"/>
    </source>
</evidence>
<name>A0A4P7N1B2_PYROR</name>
<organism evidence="2 3">
    <name type="scientific">Pyricularia oryzae</name>
    <name type="common">Rice blast fungus</name>
    <name type="synonym">Magnaporthe oryzae</name>
    <dbReference type="NCBI Taxonomy" id="318829"/>
    <lineage>
        <taxon>Eukaryota</taxon>
        <taxon>Fungi</taxon>
        <taxon>Dikarya</taxon>
        <taxon>Ascomycota</taxon>
        <taxon>Pezizomycotina</taxon>
        <taxon>Sordariomycetes</taxon>
        <taxon>Sordariomycetidae</taxon>
        <taxon>Magnaporthales</taxon>
        <taxon>Pyriculariaceae</taxon>
        <taxon>Pyricularia</taxon>
    </lineage>
</organism>
<proteinExistence type="predicted"/>
<dbReference type="EMBL" id="CP034205">
    <property type="protein sequence ID" value="QBZ56148.1"/>
    <property type="molecule type" value="Genomic_DNA"/>
</dbReference>
<feature type="signal peptide" evidence="1">
    <location>
        <begin position="1"/>
        <end position="23"/>
    </location>
</feature>